<organism evidence="6 7">
    <name type="scientific">Gnathostoma spinigerum</name>
    <dbReference type="NCBI Taxonomy" id="75299"/>
    <lineage>
        <taxon>Eukaryota</taxon>
        <taxon>Metazoa</taxon>
        <taxon>Ecdysozoa</taxon>
        <taxon>Nematoda</taxon>
        <taxon>Chromadorea</taxon>
        <taxon>Rhabditida</taxon>
        <taxon>Spirurina</taxon>
        <taxon>Gnathostomatomorpha</taxon>
        <taxon>Gnathostomatoidea</taxon>
        <taxon>Gnathostomatidae</taxon>
        <taxon>Gnathostoma</taxon>
    </lineage>
</organism>
<accession>A0ABD6F068</accession>
<dbReference type="EMBL" id="JBGFUD010011573">
    <property type="protein sequence ID" value="MFH4983246.1"/>
    <property type="molecule type" value="Genomic_DNA"/>
</dbReference>
<dbReference type="Proteomes" id="UP001608902">
    <property type="component" value="Unassembled WGS sequence"/>
</dbReference>
<comment type="catalytic activity">
    <reaction evidence="4">
        <text>ATP + H2O = ADP + phosphate + H(+)</text>
        <dbReference type="Rhea" id="RHEA:13065"/>
        <dbReference type="ChEBI" id="CHEBI:15377"/>
        <dbReference type="ChEBI" id="CHEBI:15378"/>
        <dbReference type="ChEBI" id="CHEBI:30616"/>
        <dbReference type="ChEBI" id="CHEBI:43474"/>
        <dbReference type="ChEBI" id="CHEBI:456216"/>
        <dbReference type="EC" id="3.6.4.13"/>
    </reaction>
</comment>
<keyword evidence="7" id="KW-1185">Reference proteome</keyword>
<dbReference type="Gene3D" id="3.40.50.300">
    <property type="entry name" value="P-loop containing nucleotide triphosphate hydrolases"/>
    <property type="match status" value="1"/>
</dbReference>
<evidence type="ECO:0000256" key="2">
    <source>
        <dbReference type="ARBA" id="ARBA00022801"/>
    </source>
</evidence>
<keyword evidence="2 4" id="KW-0378">Hydrolase</keyword>
<comment type="function">
    <text evidence="4">RNA helicase.</text>
</comment>
<keyword evidence="4" id="KW-0347">Helicase</keyword>
<dbReference type="AlphaFoldDB" id="A0ABD6F068"/>
<gene>
    <name evidence="6" type="ORF">AB6A40_009955</name>
</gene>
<evidence type="ECO:0000313" key="6">
    <source>
        <dbReference type="EMBL" id="MFH4983246.1"/>
    </source>
</evidence>
<dbReference type="Pfam" id="PF00270">
    <property type="entry name" value="DEAD"/>
    <property type="match status" value="1"/>
</dbReference>
<protein>
    <recommendedName>
        <fullName evidence="4">ATP-dependent RNA helicase</fullName>
        <ecNumber evidence="4">3.6.4.13</ecNumber>
    </recommendedName>
</protein>
<evidence type="ECO:0000259" key="5">
    <source>
        <dbReference type="Pfam" id="PF00270"/>
    </source>
</evidence>
<evidence type="ECO:0000256" key="4">
    <source>
        <dbReference type="RuleBase" id="RU365068"/>
    </source>
</evidence>
<reference evidence="6 7" key="1">
    <citation type="submission" date="2024-08" db="EMBL/GenBank/DDBJ databases">
        <title>Gnathostoma spinigerum genome.</title>
        <authorList>
            <person name="Gonzalez-Bertolin B."/>
            <person name="Monzon S."/>
            <person name="Zaballos A."/>
            <person name="Jimenez P."/>
            <person name="Dekumyoy P."/>
            <person name="Varona S."/>
            <person name="Cuesta I."/>
            <person name="Sumanam S."/>
            <person name="Adisakwattana P."/>
            <person name="Gasser R.B."/>
            <person name="Hernandez-Gonzalez A."/>
            <person name="Young N.D."/>
            <person name="Perteguer M.J."/>
        </authorList>
    </citation>
    <scope>NUCLEOTIDE SEQUENCE [LARGE SCALE GENOMIC DNA]</scope>
    <source>
        <strain evidence="6">AL3</strain>
        <tissue evidence="6">Liver</tissue>
    </source>
</reference>
<dbReference type="GO" id="GO:0003723">
    <property type="term" value="F:RNA binding"/>
    <property type="evidence" value="ECO:0007669"/>
    <property type="project" value="UniProtKB-UniRule"/>
</dbReference>
<dbReference type="GO" id="GO:0003724">
    <property type="term" value="F:RNA helicase activity"/>
    <property type="evidence" value="ECO:0007669"/>
    <property type="project" value="UniProtKB-EC"/>
</dbReference>
<sequence length="97" mass="11086">MVLHWEEEDRELAELINPKVLDVFVSQFSFSRFTPVQRSVAKSLIQFKDVIAQAPTGSGKTLAYVLPLFTIMLRTKNVCDFIYSTVYLLFMVDGFSS</sequence>
<feature type="domain" description="DEAD/DEAH-box helicase" evidence="5">
    <location>
        <begin position="34"/>
        <end position="77"/>
    </location>
</feature>
<dbReference type="EC" id="3.6.4.13" evidence="4"/>
<comment type="caution">
    <text evidence="6">The sequence shown here is derived from an EMBL/GenBank/DDBJ whole genome shotgun (WGS) entry which is preliminary data.</text>
</comment>
<evidence type="ECO:0000313" key="7">
    <source>
        <dbReference type="Proteomes" id="UP001608902"/>
    </source>
</evidence>
<keyword evidence="3 4" id="KW-0067">ATP-binding</keyword>
<proteinExistence type="inferred from homology"/>
<dbReference type="InterPro" id="IPR027417">
    <property type="entry name" value="P-loop_NTPase"/>
</dbReference>
<comment type="domain">
    <text evidence="4">The Q motif is unique to and characteristic of the DEAD box family of RNA helicases and controls ATP binding and hydrolysis.</text>
</comment>
<dbReference type="PANTHER" id="PTHR24031">
    <property type="entry name" value="RNA HELICASE"/>
    <property type="match status" value="1"/>
</dbReference>
<evidence type="ECO:0000256" key="3">
    <source>
        <dbReference type="ARBA" id="ARBA00022840"/>
    </source>
</evidence>
<keyword evidence="1 4" id="KW-0547">Nucleotide-binding</keyword>
<dbReference type="InterPro" id="IPR011545">
    <property type="entry name" value="DEAD/DEAH_box_helicase_dom"/>
</dbReference>
<dbReference type="GO" id="GO:0016787">
    <property type="term" value="F:hydrolase activity"/>
    <property type="evidence" value="ECO:0007669"/>
    <property type="project" value="UniProtKB-KW"/>
</dbReference>
<dbReference type="GO" id="GO:0005524">
    <property type="term" value="F:ATP binding"/>
    <property type="evidence" value="ECO:0007669"/>
    <property type="project" value="UniProtKB-UniRule"/>
</dbReference>
<evidence type="ECO:0000256" key="1">
    <source>
        <dbReference type="ARBA" id="ARBA00022741"/>
    </source>
</evidence>
<dbReference type="SUPFAM" id="SSF52540">
    <property type="entry name" value="P-loop containing nucleoside triphosphate hydrolases"/>
    <property type="match status" value="1"/>
</dbReference>
<comment type="similarity">
    <text evidence="4">Belongs to the DEAD box helicase family.</text>
</comment>
<keyword evidence="4" id="KW-0694">RNA-binding</keyword>
<name>A0ABD6F068_9BILA</name>